<feature type="domain" description="Helix-turn-helix" evidence="2">
    <location>
        <begin position="77"/>
        <end position="129"/>
    </location>
</feature>
<gene>
    <name evidence="3" type="ORF">E7Y31_12920</name>
</gene>
<reference evidence="3 4" key="1">
    <citation type="submission" date="2019-04" db="EMBL/GenBank/DDBJ databases">
        <title>Draft genome sequences for three unisolated Alnus-infective Frankia Sp+ strains, AgTrS, AiOr and AvVan, the first sequenced Frankia strains able to sporulate in-planta.</title>
        <authorList>
            <person name="Bethencourt L."/>
            <person name="Vautrin F."/>
            <person name="Taib N."/>
            <person name="Dubost A."/>
            <person name="Castro-Garcia L."/>
            <person name="Imbaud O."/>
            <person name="Abrouk D."/>
            <person name="Fournier P."/>
            <person name="Briolay J."/>
            <person name="Nguyen A."/>
            <person name="Normand P."/>
            <person name="Fernandez M.P."/>
            <person name="Brochier-Armanet C."/>
            <person name="Herrera-Belaroussi A."/>
        </authorList>
    </citation>
    <scope>NUCLEOTIDE SEQUENCE [LARGE SCALE GENOMIC DNA]</scope>
    <source>
        <strain evidence="3 4">AvVan</strain>
    </source>
</reference>
<dbReference type="Proteomes" id="UP000305282">
    <property type="component" value="Unassembled WGS sequence"/>
</dbReference>
<dbReference type="Pfam" id="PF12728">
    <property type="entry name" value="HTH_17"/>
    <property type="match status" value="1"/>
</dbReference>
<dbReference type="EMBL" id="SSXH01000297">
    <property type="protein sequence ID" value="THJ74195.1"/>
    <property type="molecule type" value="Genomic_DNA"/>
</dbReference>
<protein>
    <submittedName>
        <fullName evidence="3">Helix-turn-helix domain-containing protein</fullName>
    </submittedName>
</protein>
<evidence type="ECO:0000256" key="1">
    <source>
        <dbReference type="SAM" id="MobiDB-lite"/>
    </source>
</evidence>
<organism evidence="3 4">
    <name type="scientific">Candidatus Frankia alpina</name>
    <dbReference type="NCBI Taxonomy" id="2699483"/>
    <lineage>
        <taxon>Bacteria</taxon>
        <taxon>Bacillati</taxon>
        <taxon>Actinomycetota</taxon>
        <taxon>Actinomycetes</taxon>
        <taxon>Frankiales</taxon>
        <taxon>Frankiaceae</taxon>
        <taxon>Frankia</taxon>
    </lineage>
</organism>
<proteinExistence type="predicted"/>
<sequence length="163" mass="18548">MSTVSDNDPLIGYAEMGRRAGIRPGTLSGYLQAGRLPRPDDVSVSDRPRWRLSTFERWMAARPGPGRRFPDTSDDPLLSITEMAALAKMHRQSIYTLRSKGEFPAPDDTAVRTRPRWRKSTFDRWMADRLKSGVRMTPRCKQALGRTEIGDQEDDQSDPSRRP</sequence>
<evidence type="ECO:0000259" key="2">
    <source>
        <dbReference type="Pfam" id="PF12728"/>
    </source>
</evidence>
<evidence type="ECO:0000313" key="3">
    <source>
        <dbReference type="EMBL" id="THJ74195.1"/>
    </source>
</evidence>
<evidence type="ECO:0000313" key="4">
    <source>
        <dbReference type="Proteomes" id="UP000305282"/>
    </source>
</evidence>
<dbReference type="OrthoDB" id="4249747at2"/>
<feature type="region of interest" description="Disordered" evidence="1">
    <location>
        <begin position="133"/>
        <end position="163"/>
    </location>
</feature>
<comment type="caution">
    <text evidence="3">The sequence shown here is derived from an EMBL/GenBank/DDBJ whole genome shotgun (WGS) entry which is preliminary data.</text>
</comment>
<name>A0A4S5EPD6_9ACTN</name>
<dbReference type="Gene3D" id="1.10.238.160">
    <property type="match status" value="1"/>
</dbReference>
<keyword evidence="4" id="KW-1185">Reference proteome</keyword>
<accession>A0A4S5EPD6</accession>
<dbReference type="RefSeq" id="WP_136448372.1">
    <property type="nucleotide sequence ID" value="NZ_SSXH01000297.1"/>
</dbReference>
<dbReference type="InterPro" id="IPR041657">
    <property type="entry name" value="HTH_17"/>
</dbReference>
<dbReference type="AlphaFoldDB" id="A0A4S5EPD6"/>